<evidence type="ECO:0000256" key="5">
    <source>
        <dbReference type="RuleBase" id="RU361262"/>
    </source>
</evidence>
<keyword evidence="3 4" id="KW-0443">Lipid metabolism</keyword>
<feature type="short sequence motif" description="GXGXXG" evidence="4">
    <location>
        <begin position="35"/>
        <end position="40"/>
    </location>
</feature>
<dbReference type="GO" id="GO:0047372">
    <property type="term" value="F:monoacylglycerol lipase activity"/>
    <property type="evidence" value="ECO:0007669"/>
    <property type="project" value="TreeGrafter"/>
</dbReference>
<feature type="short sequence motif" description="GXSXG" evidence="4">
    <location>
        <begin position="72"/>
        <end position="76"/>
    </location>
</feature>
<dbReference type="EC" id="3.1.1.-" evidence="5"/>
<sequence>MGRGIFNTHLPSSPSSSLQYDENYENVVTVLSIDGGGIRGIIPAVILQYLEAAIQEKDSEGRIADYFDVISGISTGGLITAMLAAPDHNQRPLFSASHIVDFYKQHGPSIFNQSSKGDVTKGPEYDGIYLRDIIRQELNQTLLNQTLTNVVIPVFDINLLRPIIFSSFKLEILPELNSQLSDICIGTSAAPLLLPPYYFKHADTEYNLADGGLLQTNPALLAMSEVTQHKGNITKFIVISIGTGRAESEGYSANKTWTYSDWILTNSLLNCMDAGSTSMADYYLSTTFQALHSQNNYLRIQVYVYLIDIYIIDASIN</sequence>
<evidence type="ECO:0000313" key="8">
    <source>
        <dbReference type="Proteomes" id="UP000634136"/>
    </source>
</evidence>
<evidence type="ECO:0000259" key="6">
    <source>
        <dbReference type="PROSITE" id="PS51635"/>
    </source>
</evidence>
<reference evidence="7" key="1">
    <citation type="submission" date="2020-09" db="EMBL/GenBank/DDBJ databases">
        <title>Genome-Enabled Discovery of Anthraquinone Biosynthesis in Senna tora.</title>
        <authorList>
            <person name="Kang S.-H."/>
            <person name="Pandey R.P."/>
            <person name="Lee C.-M."/>
            <person name="Sim J.-S."/>
            <person name="Jeong J.-T."/>
            <person name="Choi B.-S."/>
            <person name="Jung M."/>
            <person name="Ginzburg D."/>
            <person name="Zhao K."/>
            <person name="Won S.Y."/>
            <person name="Oh T.-J."/>
            <person name="Yu Y."/>
            <person name="Kim N.-H."/>
            <person name="Lee O.R."/>
            <person name="Lee T.-H."/>
            <person name="Bashyal P."/>
            <person name="Kim T.-S."/>
            <person name="Lee W.-H."/>
            <person name="Kawkins C."/>
            <person name="Kim C.-K."/>
            <person name="Kim J.S."/>
            <person name="Ahn B.O."/>
            <person name="Rhee S.Y."/>
            <person name="Sohng J.K."/>
        </authorList>
    </citation>
    <scope>NUCLEOTIDE SEQUENCE</scope>
    <source>
        <tissue evidence="7">Leaf</tissue>
    </source>
</reference>
<dbReference type="SUPFAM" id="SSF52151">
    <property type="entry name" value="FabD/lysophospholipase-like"/>
    <property type="match status" value="1"/>
</dbReference>
<keyword evidence="4 5" id="KW-0378">Hydrolase</keyword>
<comment type="function">
    <text evidence="5">Lipolytic acyl hydrolase (LAH).</text>
</comment>
<dbReference type="InterPro" id="IPR016035">
    <property type="entry name" value="Acyl_Trfase/lysoPLipase"/>
</dbReference>
<gene>
    <name evidence="7" type="ORF">G2W53_001941</name>
</gene>
<dbReference type="AlphaFoldDB" id="A0A835CJ04"/>
<dbReference type="Proteomes" id="UP000634136">
    <property type="component" value="Unassembled WGS sequence"/>
</dbReference>
<evidence type="ECO:0000256" key="2">
    <source>
        <dbReference type="ARBA" id="ARBA00022963"/>
    </source>
</evidence>
<comment type="caution">
    <text evidence="7">The sequence shown here is derived from an EMBL/GenBank/DDBJ whole genome shotgun (WGS) entry which is preliminary data.</text>
</comment>
<dbReference type="OrthoDB" id="1377244at2759"/>
<feature type="active site" description="Nucleophile" evidence="4">
    <location>
        <position position="74"/>
    </location>
</feature>
<accession>A0A835CJ04</accession>
<dbReference type="EMBL" id="JAAIUW010000001">
    <property type="protein sequence ID" value="KAF7845036.1"/>
    <property type="molecule type" value="Genomic_DNA"/>
</dbReference>
<dbReference type="InterPro" id="IPR002641">
    <property type="entry name" value="PNPLA_dom"/>
</dbReference>
<dbReference type="GO" id="GO:0016042">
    <property type="term" value="P:lipid catabolic process"/>
    <property type="evidence" value="ECO:0007669"/>
    <property type="project" value="UniProtKB-UniRule"/>
</dbReference>
<protein>
    <recommendedName>
        <fullName evidence="5">Patatin</fullName>
        <ecNumber evidence="5">3.1.1.-</ecNumber>
    </recommendedName>
</protein>
<proteinExistence type="inferred from homology"/>
<comment type="similarity">
    <text evidence="1 5">Belongs to the patatin family.</text>
</comment>
<organism evidence="7 8">
    <name type="scientific">Senna tora</name>
    <dbReference type="NCBI Taxonomy" id="362788"/>
    <lineage>
        <taxon>Eukaryota</taxon>
        <taxon>Viridiplantae</taxon>
        <taxon>Streptophyta</taxon>
        <taxon>Embryophyta</taxon>
        <taxon>Tracheophyta</taxon>
        <taxon>Spermatophyta</taxon>
        <taxon>Magnoliopsida</taxon>
        <taxon>eudicotyledons</taxon>
        <taxon>Gunneridae</taxon>
        <taxon>Pentapetalae</taxon>
        <taxon>rosids</taxon>
        <taxon>fabids</taxon>
        <taxon>Fabales</taxon>
        <taxon>Fabaceae</taxon>
        <taxon>Caesalpinioideae</taxon>
        <taxon>Cassia clade</taxon>
        <taxon>Senna</taxon>
    </lineage>
</organism>
<dbReference type="Pfam" id="PF01734">
    <property type="entry name" value="Patatin"/>
    <property type="match status" value="1"/>
</dbReference>
<name>A0A835CJ04_9FABA</name>
<dbReference type="Gene3D" id="3.40.1090.10">
    <property type="entry name" value="Cytosolic phospholipase A2 catalytic domain"/>
    <property type="match status" value="1"/>
</dbReference>
<feature type="active site" description="Proton acceptor" evidence="4">
    <location>
        <position position="210"/>
    </location>
</feature>
<dbReference type="PROSITE" id="PS51635">
    <property type="entry name" value="PNPLA"/>
    <property type="match status" value="1"/>
</dbReference>
<feature type="short sequence motif" description="DGA/G" evidence="4">
    <location>
        <begin position="210"/>
        <end position="212"/>
    </location>
</feature>
<evidence type="ECO:0000313" key="7">
    <source>
        <dbReference type="EMBL" id="KAF7845036.1"/>
    </source>
</evidence>
<dbReference type="GO" id="GO:0004620">
    <property type="term" value="F:phospholipase activity"/>
    <property type="evidence" value="ECO:0007669"/>
    <property type="project" value="TreeGrafter"/>
</dbReference>
<keyword evidence="8" id="KW-1185">Reference proteome</keyword>
<evidence type="ECO:0000256" key="3">
    <source>
        <dbReference type="ARBA" id="ARBA00023098"/>
    </source>
</evidence>
<feature type="domain" description="PNPLA" evidence="6">
    <location>
        <begin position="31"/>
        <end position="223"/>
    </location>
</feature>
<dbReference type="PANTHER" id="PTHR32176">
    <property type="entry name" value="XYLOSE ISOMERASE"/>
    <property type="match status" value="1"/>
</dbReference>
<comment type="domain">
    <text evidence="5">The nitrogen atoms of the two glycine residues in the GGXR motif define the oxyanion hole, and stabilize the oxyanion that forms during the nucleophilic attack by the catalytic serine during substrate cleavage.</text>
</comment>
<dbReference type="PANTHER" id="PTHR32176:SF33">
    <property type="entry name" value="PATATIN"/>
    <property type="match status" value="1"/>
</dbReference>
<evidence type="ECO:0000256" key="1">
    <source>
        <dbReference type="ARBA" id="ARBA00010240"/>
    </source>
</evidence>
<evidence type="ECO:0000256" key="4">
    <source>
        <dbReference type="PROSITE-ProRule" id="PRU01161"/>
    </source>
</evidence>
<keyword evidence="2 4" id="KW-0442">Lipid degradation</keyword>